<comment type="caution">
    <text evidence="2">The sequence shown here is derived from an EMBL/GenBank/DDBJ whole genome shotgun (WGS) entry which is preliminary data.</text>
</comment>
<keyword evidence="1" id="KW-1133">Transmembrane helix</keyword>
<proteinExistence type="predicted"/>
<dbReference type="EMBL" id="BFFO01000003">
    <property type="protein sequence ID" value="GBG96561.1"/>
    <property type="molecule type" value="Genomic_DNA"/>
</dbReference>
<evidence type="ECO:0000256" key="1">
    <source>
        <dbReference type="SAM" id="Phobius"/>
    </source>
</evidence>
<organism evidence="2 3">
    <name type="scientific">Lactococcus termiticola</name>
    <dbReference type="NCBI Taxonomy" id="2169526"/>
    <lineage>
        <taxon>Bacteria</taxon>
        <taxon>Bacillati</taxon>
        <taxon>Bacillota</taxon>
        <taxon>Bacilli</taxon>
        <taxon>Lactobacillales</taxon>
        <taxon>Streptococcaceae</taxon>
        <taxon>Lactococcus</taxon>
    </lineage>
</organism>
<evidence type="ECO:0000313" key="3">
    <source>
        <dbReference type="Proteomes" id="UP000245021"/>
    </source>
</evidence>
<feature type="transmembrane region" description="Helical" evidence="1">
    <location>
        <begin position="52"/>
        <end position="72"/>
    </location>
</feature>
<protein>
    <submittedName>
        <fullName evidence="2">Uncharacterized protein</fullName>
    </submittedName>
</protein>
<sequence length="130" mass="13611">MLAAAILYFLATSNQNYKALMLASLGPAGSWGANGTLINGGPVVLVGGSNAGLVLFLAALQFLLVWLSFVFFKKGGVWPVIALLLGIFNALWACYEMLSGLAAISGLLLLVASGLMIAAFMLSKTKKSER</sequence>
<name>A0A2R5HJQ4_9LACT</name>
<evidence type="ECO:0000313" key="2">
    <source>
        <dbReference type="EMBL" id="GBG96561.1"/>
    </source>
</evidence>
<feature type="transmembrane region" description="Helical" evidence="1">
    <location>
        <begin position="77"/>
        <end position="95"/>
    </location>
</feature>
<feature type="transmembrane region" description="Helical" evidence="1">
    <location>
        <begin position="101"/>
        <end position="122"/>
    </location>
</feature>
<accession>A0A2R5HJQ4</accession>
<dbReference type="Proteomes" id="UP000245021">
    <property type="component" value="Unassembled WGS sequence"/>
</dbReference>
<keyword evidence="1" id="KW-0472">Membrane</keyword>
<reference evidence="2 3" key="1">
    <citation type="journal article" date="2018" name="Genome Announc.">
        <title>Draft Genome Sequence of Lactococcus sp. Strain NtB2 (JCM 32569), Isolated from the Gut of the Higher Termite Nasutitermes takasagoensis.</title>
        <authorList>
            <person name="Noda S."/>
            <person name="Aihara C."/>
            <person name="Yuki M."/>
            <person name="Ohkuma M."/>
        </authorList>
    </citation>
    <scope>NUCLEOTIDE SEQUENCE [LARGE SCALE GENOMIC DNA]</scope>
    <source>
        <strain evidence="2 3">NtB2</strain>
    </source>
</reference>
<dbReference type="AlphaFoldDB" id="A0A2R5HJQ4"/>
<gene>
    <name evidence="2" type="ORF">NtB2_00674</name>
</gene>
<keyword evidence="3" id="KW-1185">Reference proteome</keyword>
<keyword evidence="1" id="KW-0812">Transmembrane</keyword>